<sequence length="68" mass="7787">MNGSGWYPYGYNTPAAPMMSNTQYVVLPRYNPSHPFMLVHEQCRQPVHDSNEQAAHAAAWYQHQPAQI</sequence>
<reference evidence="1 2" key="1">
    <citation type="submission" date="2018-11" db="EMBL/GenBank/DDBJ databases">
        <title>Genome sequence of Apiotrichum porosum DSM 27194.</title>
        <authorList>
            <person name="Aliyu H."/>
            <person name="Gorte O."/>
            <person name="Ochsenreither K."/>
        </authorList>
    </citation>
    <scope>NUCLEOTIDE SEQUENCE [LARGE SCALE GENOMIC DNA]</scope>
    <source>
        <strain evidence="1 2">DSM 27194</strain>
    </source>
</reference>
<protein>
    <submittedName>
        <fullName evidence="1">Uncharacterized protein</fullName>
    </submittedName>
</protein>
<accession>A0A427XWJ6</accession>
<dbReference type="GeneID" id="39591434"/>
<keyword evidence="2" id="KW-1185">Reference proteome</keyword>
<evidence type="ECO:0000313" key="1">
    <source>
        <dbReference type="EMBL" id="RSH83224.1"/>
    </source>
</evidence>
<comment type="caution">
    <text evidence="1">The sequence shown here is derived from an EMBL/GenBank/DDBJ whole genome shotgun (WGS) entry which is preliminary data.</text>
</comment>
<dbReference type="Proteomes" id="UP000279236">
    <property type="component" value="Unassembled WGS sequence"/>
</dbReference>
<dbReference type="EMBL" id="RSCE01000004">
    <property type="protein sequence ID" value="RSH83224.1"/>
    <property type="molecule type" value="Genomic_DNA"/>
</dbReference>
<proteinExistence type="predicted"/>
<dbReference type="AlphaFoldDB" id="A0A427XWJ6"/>
<name>A0A427XWJ6_9TREE</name>
<dbReference type="RefSeq" id="XP_028477176.1">
    <property type="nucleotide sequence ID" value="XM_028622284.1"/>
</dbReference>
<organism evidence="1 2">
    <name type="scientific">Apiotrichum porosum</name>
    <dbReference type="NCBI Taxonomy" id="105984"/>
    <lineage>
        <taxon>Eukaryota</taxon>
        <taxon>Fungi</taxon>
        <taxon>Dikarya</taxon>
        <taxon>Basidiomycota</taxon>
        <taxon>Agaricomycotina</taxon>
        <taxon>Tremellomycetes</taxon>
        <taxon>Trichosporonales</taxon>
        <taxon>Trichosporonaceae</taxon>
        <taxon>Apiotrichum</taxon>
    </lineage>
</organism>
<gene>
    <name evidence="1" type="ORF">EHS24_006891</name>
</gene>
<evidence type="ECO:0000313" key="2">
    <source>
        <dbReference type="Proteomes" id="UP000279236"/>
    </source>
</evidence>